<proteinExistence type="predicted"/>
<evidence type="ECO:0000256" key="3">
    <source>
        <dbReference type="ARBA" id="ARBA00022692"/>
    </source>
</evidence>
<dbReference type="EMBL" id="CP011452">
    <property type="protein sequence ID" value="AKH42211.1"/>
    <property type="molecule type" value="Genomic_DNA"/>
</dbReference>
<dbReference type="KEGG" id="aay:WYH_01165"/>
<evidence type="ECO:0000256" key="4">
    <source>
        <dbReference type="ARBA" id="ARBA00022989"/>
    </source>
</evidence>
<evidence type="ECO:0000313" key="8">
    <source>
        <dbReference type="Proteomes" id="UP000034392"/>
    </source>
</evidence>
<evidence type="ECO:0000259" key="6">
    <source>
        <dbReference type="Pfam" id="PF13396"/>
    </source>
</evidence>
<keyword evidence="8" id="KW-1185">Reference proteome</keyword>
<accession>A0A0F7KSU6</accession>
<evidence type="ECO:0000256" key="5">
    <source>
        <dbReference type="ARBA" id="ARBA00023136"/>
    </source>
</evidence>
<dbReference type="STRING" id="1267766.WYH_01165"/>
<dbReference type="RefSeq" id="WP_046903079.1">
    <property type="nucleotide sequence ID" value="NZ_CP011452.2"/>
</dbReference>
<dbReference type="AlphaFoldDB" id="A0A0F7KSU6"/>
<evidence type="ECO:0000256" key="1">
    <source>
        <dbReference type="ARBA" id="ARBA00004651"/>
    </source>
</evidence>
<dbReference type="Pfam" id="PF13396">
    <property type="entry name" value="PLDc_N"/>
    <property type="match status" value="1"/>
</dbReference>
<evidence type="ECO:0000313" key="7">
    <source>
        <dbReference type="EMBL" id="AKH42211.1"/>
    </source>
</evidence>
<reference evidence="7" key="1">
    <citation type="submission" date="2015-05" db="EMBL/GenBank/DDBJ databases">
        <title>The complete genome of Altererythrobacter atlanticus strain 26DY36.</title>
        <authorList>
            <person name="Wu Y.-H."/>
            <person name="Cheng H."/>
            <person name="Wu X.-W."/>
        </authorList>
    </citation>
    <scope>NUCLEOTIDE SEQUENCE [LARGE SCALE GENOMIC DNA]</scope>
    <source>
        <strain evidence="7">26DY36</strain>
    </source>
</reference>
<keyword evidence="5" id="KW-0472">Membrane</keyword>
<gene>
    <name evidence="7" type="ORF">WYH_01165</name>
</gene>
<keyword evidence="2" id="KW-1003">Cell membrane</keyword>
<evidence type="ECO:0000256" key="2">
    <source>
        <dbReference type="ARBA" id="ARBA00022475"/>
    </source>
</evidence>
<keyword evidence="4" id="KW-1133">Transmembrane helix</keyword>
<name>A0A0F7KSU6_9SPHN</name>
<protein>
    <recommendedName>
        <fullName evidence="6">Cardiolipin synthase N-terminal domain-containing protein</fullName>
    </recommendedName>
</protein>
<organism evidence="7 8">
    <name type="scientific">Croceibacterium atlanticum</name>
    <dbReference type="NCBI Taxonomy" id="1267766"/>
    <lineage>
        <taxon>Bacteria</taxon>
        <taxon>Pseudomonadati</taxon>
        <taxon>Pseudomonadota</taxon>
        <taxon>Alphaproteobacteria</taxon>
        <taxon>Sphingomonadales</taxon>
        <taxon>Erythrobacteraceae</taxon>
        <taxon>Croceibacterium</taxon>
    </lineage>
</organism>
<keyword evidence="3" id="KW-0812">Transmembrane</keyword>
<dbReference type="PATRIC" id="fig|1267766.3.peg.1172"/>
<sequence>MEILGIVVLLLDIWAIVNIVQSPSSIAAKVLWSLGVVIFPVVGFIVWLLAGPRGRTAIA</sequence>
<dbReference type="InterPro" id="IPR027379">
    <property type="entry name" value="CLS_N"/>
</dbReference>
<dbReference type="GO" id="GO:0005886">
    <property type="term" value="C:plasma membrane"/>
    <property type="evidence" value="ECO:0007669"/>
    <property type="project" value="UniProtKB-SubCell"/>
</dbReference>
<dbReference type="Proteomes" id="UP000034392">
    <property type="component" value="Chromosome"/>
</dbReference>
<dbReference type="OrthoDB" id="8455471at2"/>
<comment type="subcellular location">
    <subcellularLocation>
        <location evidence="1">Cell membrane</location>
        <topology evidence="1">Multi-pass membrane protein</topology>
    </subcellularLocation>
</comment>
<feature type="domain" description="Cardiolipin synthase N-terminal" evidence="6">
    <location>
        <begin position="10"/>
        <end position="52"/>
    </location>
</feature>